<evidence type="ECO:0000256" key="3">
    <source>
        <dbReference type="ARBA" id="ARBA00022448"/>
    </source>
</evidence>
<dbReference type="GO" id="GO:0015833">
    <property type="term" value="P:peptide transport"/>
    <property type="evidence" value="ECO:0007669"/>
    <property type="project" value="TreeGrafter"/>
</dbReference>
<dbReference type="SUPFAM" id="SSF53850">
    <property type="entry name" value="Periplasmic binding protein-like II"/>
    <property type="match status" value="1"/>
</dbReference>
<feature type="domain" description="Solute-binding protein family 5" evidence="5">
    <location>
        <begin position="50"/>
        <end position="407"/>
    </location>
</feature>
<dbReference type="PANTHER" id="PTHR30290:SF9">
    <property type="entry name" value="OLIGOPEPTIDE-BINDING PROTEIN APPA"/>
    <property type="match status" value="1"/>
</dbReference>
<dbReference type="InterPro" id="IPR023765">
    <property type="entry name" value="SBP_5_CS"/>
</dbReference>
<dbReference type="Pfam" id="PF00496">
    <property type="entry name" value="SBP_bac_5"/>
    <property type="match status" value="1"/>
</dbReference>
<dbReference type="GO" id="GO:1904680">
    <property type="term" value="F:peptide transmembrane transporter activity"/>
    <property type="evidence" value="ECO:0007669"/>
    <property type="project" value="TreeGrafter"/>
</dbReference>
<evidence type="ECO:0000259" key="5">
    <source>
        <dbReference type="Pfam" id="PF00496"/>
    </source>
</evidence>
<dbReference type="InterPro" id="IPR000914">
    <property type="entry name" value="SBP_5_dom"/>
</dbReference>
<gene>
    <name evidence="6" type="ORF">BKA15_002663</name>
</gene>
<dbReference type="Gene3D" id="3.90.76.10">
    <property type="entry name" value="Dipeptide-binding Protein, Domain 1"/>
    <property type="match status" value="1"/>
</dbReference>
<sequence>MISELILPLDIPGAITSESLANYNPLAPTNMATDHIFQTLMIRNTFTCEAEPLLATGYEWTDPKTLVITLREGVKWSDGTPFTADDVVWNLEARKKYPATDTAGLWKDIQGAPATGVTADGNKVTVTFAGPAPLKIDTILGERMYMVPKHIYGEVGDLTKYVDKDPVGTGPFKVGSFNGRRLVLDRNPSYWGADQIKIEKLRLEGKFDDTNTAALKLRDGSLDVYQGDIPNPEKSVKLDGVVDYYYAPDGTTVVVPNGDRDVTGDPKFREALAYGTNKEEATQKATYGVMEPASQTMLKLPMQAADLPAKYAADGGKIPYDPEKAKQLLDQAGYRLGPDGKRLGKDGKPMSFVFSVQAGWIDYIALVDTVVRNWKALGIDIKMVATDPPAVDSMKKTGDFDFILEYVHGGCQRNRDLGSRLDSKQIADGKENTPNQARYRNPEIDQLLRDLDQTTDPVVLKAGVEKIIDIYMTEFPYLALNYAPGRIDYRLDKAVGWPSAENPYPTAMIMVVHRLRPKQ</sequence>
<dbReference type="GO" id="GO:0042597">
    <property type="term" value="C:periplasmic space"/>
    <property type="evidence" value="ECO:0007669"/>
    <property type="project" value="UniProtKB-ARBA"/>
</dbReference>
<name>A0A7Y9I6S5_9ACTN</name>
<dbReference type="InterPro" id="IPR039424">
    <property type="entry name" value="SBP_5"/>
</dbReference>
<evidence type="ECO:0000256" key="4">
    <source>
        <dbReference type="ARBA" id="ARBA00022729"/>
    </source>
</evidence>
<reference evidence="6 7" key="1">
    <citation type="submission" date="2020-07" db="EMBL/GenBank/DDBJ databases">
        <title>Sequencing the genomes of 1000 actinobacteria strains.</title>
        <authorList>
            <person name="Klenk H.-P."/>
        </authorList>
    </citation>
    <scope>NUCLEOTIDE SEQUENCE [LARGE SCALE GENOMIC DNA]</scope>
    <source>
        <strain evidence="6 7">DSM 22083</strain>
    </source>
</reference>
<comment type="subcellular location">
    <subcellularLocation>
        <location evidence="1">Cell membrane</location>
        <topology evidence="1">Lipid-anchor</topology>
    </subcellularLocation>
</comment>
<comment type="caution">
    <text evidence="6">The sequence shown here is derived from an EMBL/GenBank/DDBJ whole genome shotgun (WGS) entry which is preliminary data.</text>
</comment>
<keyword evidence="3" id="KW-0813">Transport</keyword>
<organism evidence="6 7">
    <name type="scientific">Microlunatus parietis</name>
    <dbReference type="NCBI Taxonomy" id="682979"/>
    <lineage>
        <taxon>Bacteria</taxon>
        <taxon>Bacillati</taxon>
        <taxon>Actinomycetota</taxon>
        <taxon>Actinomycetes</taxon>
        <taxon>Propionibacteriales</taxon>
        <taxon>Propionibacteriaceae</taxon>
        <taxon>Microlunatus</taxon>
    </lineage>
</organism>
<dbReference type="AlphaFoldDB" id="A0A7Y9I6S5"/>
<evidence type="ECO:0000256" key="1">
    <source>
        <dbReference type="ARBA" id="ARBA00004193"/>
    </source>
</evidence>
<evidence type="ECO:0000256" key="2">
    <source>
        <dbReference type="ARBA" id="ARBA00005695"/>
    </source>
</evidence>
<dbReference type="EMBL" id="JACCBU010000001">
    <property type="protein sequence ID" value="NYE71334.1"/>
    <property type="molecule type" value="Genomic_DNA"/>
</dbReference>
<dbReference type="Proteomes" id="UP000569914">
    <property type="component" value="Unassembled WGS sequence"/>
</dbReference>
<dbReference type="PROSITE" id="PS01040">
    <property type="entry name" value="SBP_BACTERIAL_5"/>
    <property type="match status" value="1"/>
</dbReference>
<accession>A0A7Y9I6S5</accession>
<dbReference type="RefSeq" id="WP_179751402.1">
    <property type="nucleotide sequence ID" value="NZ_JACCBU010000001.1"/>
</dbReference>
<comment type="similarity">
    <text evidence="2">Belongs to the bacterial solute-binding protein 5 family.</text>
</comment>
<proteinExistence type="inferred from homology"/>
<dbReference type="PIRSF" id="PIRSF002741">
    <property type="entry name" value="MppA"/>
    <property type="match status" value="1"/>
</dbReference>
<dbReference type="CDD" id="cd08509">
    <property type="entry name" value="PBP2_TmCBP_oligosaccharides_like"/>
    <property type="match status" value="1"/>
</dbReference>
<dbReference type="PANTHER" id="PTHR30290">
    <property type="entry name" value="PERIPLASMIC BINDING COMPONENT OF ABC TRANSPORTER"/>
    <property type="match status" value="1"/>
</dbReference>
<dbReference type="InterPro" id="IPR030678">
    <property type="entry name" value="Peptide/Ni-bd"/>
</dbReference>
<evidence type="ECO:0000313" key="7">
    <source>
        <dbReference type="Proteomes" id="UP000569914"/>
    </source>
</evidence>
<keyword evidence="7" id="KW-1185">Reference proteome</keyword>
<keyword evidence="4" id="KW-0732">Signal</keyword>
<protein>
    <submittedName>
        <fullName evidence="6">Peptide/nickel transport system substrate-binding protein</fullName>
    </submittedName>
</protein>
<dbReference type="Gene3D" id="3.40.190.10">
    <property type="entry name" value="Periplasmic binding protein-like II"/>
    <property type="match status" value="1"/>
</dbReference>
<dbReference type="GO" id="GO:0043190">
    <property type="term" value="C:ATP-binding cassette (ABC) transporter complex"/>
    <property type="evidence" value="ECO:0007669"/>
    <property type="project" value="InterPro"/>
</dbReference>
<dbReference type="Gene3D" id="3.10.105.10">
    <property type="entry name" value="Dipeptide-binding Protein, Domain 3"/>
    <property type="match status" value="1"/>
</dbReference>
<evidence type="ECO:0000313" key="6">
    <source>
        <dbReference type="EMBL" id="NYE71334.1"/>
    </source>
</evidence>